<keyword evidence="1" id="KW-0378">Hydrolase</keyword>
<keyword evidence="3" id="KW-1185">Reference proteome</keyword>
<dbReference type="PANTHER" id="PTHR43393:SF3">
    <property type="entry name" value="LYSINE DECARBOXYLASE-LIKE PROTEIN"/>
    <property type="match status" value="1"/>
</dbReference>
<dbReference type="Proteomes" id="UP000619260">
    <property type="component" value="Unassembled WGS sequence"/>
</dbReference>
<dbReference type="GO" id="GO:0009691">
    <property type="term" value="P:cytokinin biosynthetic process"/>
    <property type="evidence" value="ECO:0007669"/>
    <property type="project" value="UniProtKB-UniRule"/>
</dbReference>
<comment type="catalytic activity">
    <reaction evidence="1">
        <text>N(6)-(dimethylallyl)adenosine 5'-phosphate + H2O = N(6)-dimethylallyladenine + D-ribose 5-phosphate</text>
        <dbReference type="Rhea" id="RHEA:48560"/>
        <dbReference type="ChEBI" id="CHEBI:15377"/>
        <dbReference type="ChEBI" id="CHEBI:17660"/>
        <dbReference type="ChEBI" id="CHEBI:57526"/>
        <dbReference type="ChEBI" id="CHEBI:78346"/>
        <dbReference type="EC" id="3.2.2.n1"/>
    </reaction>
</comment>
<dbReference type="Gene3D" id="3.40.50.450">
    <property type="match status" value="1"/>
</dbReference>
<comment type="catalytic activity">
    <reaction evidence="1">
        <text>9-ribosyl-trans-zeatin 5'-phosphate + H2O = trans-zeatin + D-ribose 5-phosphate</text>
        <dbReference type="Rhea" id="RHEA:48564"/>
        <dbReference type="ChEBI" id="CHEBI:15377"/>
        <dbReference type="ChEBI" id="CHEBI:16522"/>
        <dbReference type="ChEBI" id="CHEBI:78346"/>
        <dbReference type="ChEBI" id="CHEBI:87947"/>
        <dbReference type="EC" id="3.2.2.n1"/>
    </reaction>
</comment>
<proteinExistence type="inferred from homology"/>
<dbReference type="RefSeq" id="WP_203905714.1">
    <property type="nucleotide sequence ID" value="NZ_BOPF01000074.1"/>
</dbReference>
<dbReference type="PANTHER" id="PTHR43393">
    <property type="entry name" value="CYTOKININ RIBOSIDE 5'-MONOPHOSPHATE PHOSPHORIBOHYDROLASE"/>
    <property type="match status" value="1"/>
</dbReference>
<reference evidence="2" key="1">
    <citation type="submission" date="2021-01" db="EMBL/GenBank/DDBJ databases">
        <title>Whole genome shotgun sequence of Virgisporangium aliadipatigenens NBRC 105644.</title>
        <authorList>
            <person name="Komaki H."/>
            <person name="Tamura T."/>
        </authorList>
    </citation>
    <scope>NUCLEOTIDE SEQUENCE</scope>
    <source>
        <strain evidence="2">NBRC 105644</strain>
    </source>
</reference>
<dbReference type="AlphaFoldDB" id="A0A8J4DWA7"/>
<protein>
    <recommendedName>
        <fullName evidence="1">Cytokinin riboside 5'-monophosphate phosphoribohydrolase</fullName>
        <ecNumber evidence="1">3.2.2.n1</ecNumber>
    </recommendedName>
</protein>
<evidence type="ECO:0000313" key="3">
    <source>
        <dbReference type="Proteomes" id="UP000619260"/>
    </source>
</evidence>
<keyword evidence="1" id="KW-0203">Cytokinin biosynthesis</keyword>
<evidence type="ECO:0000313" key="2">
    <source>
        <dbReference type="EMBL" id="GIJ52316.1"/>
    </source>
</evidence>
<dbReference type="EC" id="3.2.2.n1" evidence="1"/>
<dbReference type="EMBL" id="BOPF01000074">
    <property type="protein sequence ID" value="GIJ52316.1"/>
    <property type="molecule type" value="Genomic_DNA"/>
</dbReference>
<dbReference type="InterPro" id="IPR005269">
    <property type="entry name" value="LOG"/>
</dbReference>
<dbReference type="InterPro" id="IPR052341">
    <property type="entry name" value="LOG_family_nucleotidases"/>
</dbReference>
<dbReference type="InterPro" id="IPR031100">
    <property type="entry name" value="LOG_fam"/>
</dbReference>
<name>A0A8J4DWA7_9ACTN</name>
<evidence type="ECO:0000256" key="1">
    <source>
        <dbReference type="RuleBase" id="RU363015"/>
    </source>
</evidence>
<accession>A0A8J4DWA7</accession>
<dbReference type="NCBIfam" id="TIGR00730">
    <property type="entry name" value="Rossman fold protein, TIGR00730 family"/>
    <property type="match status" value="1"/>
</dbReference>
<comment type="similarity">
    <text evidence="1">Belongs to the LOG family.</text>
</comment>
<gene>
    <name evidence="2" type="ORF">Val02_92020</name>
</gene>
<dbReference type="GO" id="GO:0016787">
    <property type="term" value="F:hydrolase activity"/>
    <property type="evidence" value="ECO:0007669"/>
    <property type="project" value="UniProtKB-KW"/>
</dbReference>
<dbReference type="Pfam" id="PF03641">
    <property type="entry name" value="Lysine_decarbox"/>
    <property type="match status" value="1"/>
</dbReference>
<sequence length="219" mass="23956">MTGVAEEGRVAAELERTFSRLNETAEAIRWRTGYLHSPIVSVFGSARTAQDDPAYWEARRLGALIAERGWTAMTGGGPGIMQAVADGAGPDSSLAVRIELPGEAPERPLPPERTIVMGTFWSRKILMSHDIGGAVFLPGGIGTLDELFDYLVLRETGRLRRCPLVLLEPPGTGFWTAWRQFVGQELVDNRFVDRDLLTHVDIVNSAEGAVEILAKSLDQ</sequence>
<comment type="caution">
    <text evidence="2">The sequence shown here is derived from an EMBL/GenBank/DDBJ whole genome shotgun (WGS) entry which is preliminary data.</text>
</comment>
<organism evidence="2 3">
    <name type="scientific">Virgisporangium aliadipatigenens</name>
    <dbReference type="NCBI Taxonomy" id="741659"/>
    <lineage>
        <taxon>Bacteria</taxon>
        <taxon>Bacillati</taxon>
        <taxon>Actinomycetota</taxon>
        <taxon>Actinomycetes</taxon>
        <taxon>Micromonosporales</taxon>
        <taxon>Micromonosporaceae</taxon>
        <taxon>Virgisporangium</taxon>
    </lineage>
</organism>
<dbReference type="GO" id="GO:0005829">
    <property type="term" value="C:cytosol"/>
    <property type="evidence" value="ECO:0007669"/>
    <property type="project" value="TreeGrafter"/>
</dbReference>
<dbReference type="SUPFAM" id="SSF102405">
    <property type="entry name" value="MCP/YpsA-like"/>
    <property type="match status" value="1"/>
</dbReference>